<organism evidence="1">
    <name type="scientific">termite gut metagenome</name>
    <dbReference type="NCBI Taxonomy" id="433724"/>
    <lineage>
        <taxon>unclassified sequences</taxon>
        <taxon>metagenomes</taxon>
        <taxon>organismal metagenomes</taxon>
    </lineage>
</organism>
<gene>
    <name evidence="1" type="ORF">EZS27_038936</name>
</gene>
<proteinExistence type="predicted"/>
<dbReference type="InterPro" id="IPR023296">
    <property type="entry name" value="Glyco_hydro_beta-prop_sf"/>
</dbReference>
<protein>
    <recommendedName>
        <fullName evidence="2">Glycosyl hydrolase family 32 N-terminal domain-containing protein</fullName>
    </recommendedName>
</protein>
<evidence type="ECO:0008006" key="2">
    <source>
        <dbReference type="Google" id="ProtNLM"/>
    </source>
</evidence>
<dbReference type="EMBL" id="SNRY01007862">
    <property type="protein sequence ID" value="KAA6309604.1"/>
    <property type="molecule type" value="Genomic_DNA"/>
</dbReference>
<dbReference type="Gene3D" id="2.115.10.20">
    <property type="entry name" value="Glycosyl hydrolase domain, family 43"/>
    <property type="match status" value="1"/>
</dbReference>
<dbReference type="SUPFAM" id="SSF75005">
    <property type="entry name" value="Arabinanase/levansucrase/invertase"/>
    <property type="match status" value="1"/>
</dbReference>
<sequence length="261" mass="29960">MSFTAGTWDANQKAGYIALQNPEWGGKYEVEKYKGRYWMSYLGGETQGYEAGILGVGMAYTSNIQAVEEWNRLSHPVLLPGDPDARWYDNLTIYKSTVIHDKKKTLGHRFVMYYNAKSEANARAERIAMAVSDDMIHWQRYGSNPVIDHHTGISGDAFITKMKDVWVMFYFGAFWKSGGSAFDRFACSYDLVNWTDWDGDDLIAPSEPYDEVYAHKPYVIKHDGVVYHFYSAPACRSDVKCNKMMCSHVYEKGFITIQRYV</sequence>
<accession>A0A5J4PM00</accession>
<reference evidence="1" key="1">
    <citation type="submission" date="2019-03" db="EMBL/GenBank/DDBJ databases">
        <title>Single cell metagenomics reveals metabolic interactions within the superorganism composed of flagellate Streblomastix strix and complex community of Bacteroidetes bacteria on its surface.</title>
        <authorList>
            <person name="Treitli S.C."/>
            <person name="Kolisko M."/>
            <person name="Husnik F."/>
            <person name="Keeling P."/>
            <person name="Hampl V."/>
        </authorList>
    </citation>
    <scope>NUCLEOTIDE SEQUENCE</scope>
    <source>
        <strain evidence="1">STM</strain>
    </source>
</reference>
<evidence type="ECO:0000313" key="1">
    <source>
        <dbReference type="EMBL" id="KAA6309604.1"/>
    </source>
</evidence>
<comment type="caution">
    <text evidence="1">The sequence shown here is derived from an EMBL/GenBank/DDBJ whole genome shotgun (WGS) entry which is preliminary data.</text>
</comment>
<dbReference type="AlphaFoldDB" id="A0A5J4PM00"/>
<name>A0A5J4PM00_9ZZZZ</name>